<name>A0A1N6JE75_9BACT</name>
<keyword evidence="1" id="KW-0472">Membrane</keyword>
<proteinExistence type="predicted"/>
<evidence type="ECO:0008006" key="4">
    <source>
        <dbReference type="Google" id="ProtNLM"/>
    </source>
</evidence>
<feature type="transmembrane region" description="Helical" evidence="1">
    <location>
        <begin position="7"/>
        <end position="26"/>
    </location>
</feature>
<evidence type="ECO:0000256" key="1">
    <source>
        <dbReference type="SAM" id="Phobius"/>
    </source>
</evidence>
<keyword evidence="1" id="KW-0812">Transmembrane</keyword>
<accession>A0A1N6JE75</accession>
<evidence type="ECO:0000313" key="3">
    <source>
        <dbReference type="Proteomes" id="UP000185003"/>
    </source>
</evidence>
<dbReference type="Proteomes" id="UP000185003">
    <property type="component" value="Unassembled WGS sequence"/>
</dbReference>
<dbReference type="OrthoDB" id="814802at2"/>
<dbReference type="EMBL" id="FSRA01000002">
    <property type="protein sequence ID" value="SIO42658.1"/>
    <property type="molecule type" value="Genomic_DNA"/>
</dbReference>
<keyword evidence="1" id="KW-1133">Transmembrane helix</keyword>
<gene>
    <name evidence="2" type="ORF">SAMN04488055_3923</name>
</gene>
<dbReference type="RefSeq" id="WP_074241202.1">
    <property type="nucleotide sequence ID" value="NZ_FSRA01000002.1"/>
</dbReference>
<evidence type="ECO:0000313" key="2">
    <source>
        <dbReference type="EMBL" id="SIO42658.1"/>
    </source>
</evidence>
<dbReference type="AlphaFoldDB" id="A0A1N6JE75"/>
<organism evidence="2 3">
    <name type="scientific">Chitinophaga niabensis</name>
    <dbReference type="NCBI Taxonomy" id="536979"/>
    <lineage>
        <taxon>Bacteria</taxon>
        <taxon>Pseudomonadati</taxon>
        <taxon>Bacteroidota</taxon>
        <taxon>Chitinophagia</taxon>
        <taxon>Chitinophagales</taxon>
        <taxon>Chitinophagaceae</taxon>
        <taxon>Chitinophaga</taxon>
    </lineage>
</organism>
<protein>
    <recommendedName>
        <fullName evidence="4">DUF748 domain-containing protein</fullName>
    </recommendedName>
</protein>
<dbReference type="STRING" id="536979.SAMN04488055_3923"/>
<keyword evidence="3" id="KW-1185">Reference proteome</keyword>
<reference evidence="2 3" key="1">
    <citation type="submission" date="2016-11" db="EMBL/GenBank/DDBJ databases">
        <authorList>
            <person name="Jaros S."/>
            <person name="Januszkiewicz K."/>
            <person name="Wedrychowicz H."/>
        </authorList>
    </citation>
    <scope>NUCLEOTIDE SEQUENCE [LARGE SCALE GENOMIC DNA]</scope>
    <source>
        <strain evidence="2 3">DSM 24787</strain>
    </source>
</reference>
<sequence length="560" mass="63705">MKRTWKIIITVAVVLIFAAAGVTWYLSVHWKGILDKELRRYVQEGSDSLYTLAYGRLDLNLLNGSLIIHHVALIPDSAVYQRLVAQQKAPKVLINAKMERLQVSRMKLWRYFLNKEVDASSFSLVDPELVITEDQRSVDTTTQQRSFYEVVNKNIRHFSIGRVYMDKIKLTFTQIGKDSSKVISKLEDVGVNIRGLQIDSLSQSDPTRFLYARAFDVSLEKWDHRTPDSLYWLHVKKVTYHATDEILDVGEVELKPRYNRADFDKQIKTQKDMFQLVFRNINLKGLSRFDLQRQRLHIQSGSINGGELNVYRNRALPMPPGDKYGQFPNQLLAKLKLPLQIDTLTASGVDVSYTELNPKNGETGKIQFQRAGGTFRHITNIDSLVAQNKHCTVDLHAILMKSGKLRASFDFILGDESGAFSVSGQLNNMDGKEFNPVTKPLGMVEIRSAQIKELEFNFQGNERSASGTLKFLYSNLKISMLKEEKDPNGNQRKGLASLLANLMAIKNENPSPGEAVRIVKPRFQRDPKKSFFNLVWKTIFTGVKETVGTALLASMDERKK</sequence>